<dbReference type="AlphaFoldDB" id="A0A514LG32"/>
<dbReference type="SUPFAM" id="SSF51735">
    <property type="entry name" value="NAD(P)-binding Rossmann-fold domains"/>
    <property type="match status" value="1"/>
</dbReference>
<evidence type="ECO:0000256" key="1">
    <source>
        <dbReference type="ARBA" id="ARBA00006484"/>
    </source>
</evidence>
<dbReference type="OrthoDB" id="286404at2"/>
<accession>A0A514LG32</accession>
<dbReference type="PANTHER" id="PTHR43180">
    <property type="entry name" value="3-OXOACYL-(ACYL-CARRIER-PROTEIN) REDUCTASE (AFU_ORTHOLOGUE AFUA_6G11210)"/>
    <property type="match status" value="1"/>
</dbReference>
<keyword evidence="3" id="KW-0520">NAD</keyword>
<evidence type="ECO:0000313" key="7">
    <source>
        <dbReference type="Proteomes" id="UP000319756"/>
    </source>
</evidence>
<evidence type="ECO:0000256" key="3">
    <source>
        <dbReference type="ARBA" id="ARBA00023027"/>
    </source>
</evidence>
<dbReference type="KEGG" id="sale:EPH95_06150"/>
<proteinExistence type="inferred from homology"/>
<dbReference type="EMBL" id="CP035485">
    <property type="protein sequence ID" value="QDI90810.1"/>
    <property type="molecule type" value="Genomic_DNA"/>
</dbReference>
<dbReference type="PRINTS" id="PR00080">
    <property type="entry name" value="SDRFAMILY"/>
</dbReference>
<gene>
    <name evidence="6" type="ORF">EPH95_06150</name>
</gene>
<dbReference type="NCBIfam" id="NF005559">
    <property type="entry name" value="PRK07231.1"/>
    <property type="match status" value="1"/>
</dbReference>
<organism evidence="6 7">
    <name type="scientific">Salicibibacter halophilus</name>
    <dbReference type="NCBI Taxonomy" id="2502791"/>
    <lineage>
        <taxon>Bacteria</taxon>
        <taxon>Bacillati</taxon>
        <taxon>Bacillota</taxon>
        <taxon>Bacilli</taxon>
        <taxon>Bacillales</taxon>
        <taxon>Bacillaceae</taxon>
        <taxon>Salicibibacter</taxon>
    </lineage>
</organism>
<dbReference type="InterPro" id="IPR036291">
    <property type="entry name" value="NAD(P)-bd_dom_sf"/>
</dbReference>
<dbReference type="Proteomes" id="UP000319756">
    <property type="component" value="Chromosome"/>
</dbReference>
<dbReference type="PANTHER" id="PTHR43180:SF28">
    <property type="entry name" value="NAD(P)-BINDING ROSSMANN-FOLD SUPERFAMILY PROTEIN"/>
    <property type="match status" value="1"/>
</dbReference>
<reference evidence="7" key="1">
    <citation type="submission" date="2019-01" db="EMBL/GenBank/DDBJ databases">
        <title>Genomic analysis of Salicibibacter sp. NKC3-5.</title>
        <authorList>
            <person name="Oh Y.J."/>
        </authorList>
    </citation>
    <scope>NUCLEOTIDE SEQUENCE [LARGE SCALE GENOMIC DNA]</scope>
    <source>
        <strain evidence="7">NKC3-5</strain>
    </source>
</reference>
<dbReference type="PROSITE" id="PS00061">
    <property type="entry name" value="ADH_SHORT"/>
    <property type="match status" value="1"/>
</dbReference>
<evidence type="ECO:0000256" key="5">
    <source>
        <dbReference type="ARBA" id="ARBA00023221"/>
    </source>
</evidence>
<dbReference type="InterPro" id="IPR020904">
    <property type="entry name" value="Sc_DH/Rdtase_CS"/>
</dbReference>
<keyword evidence="4" id="KW-0443">Lipid metabolism</keyword>
<protein>
    <submittedName>
        <fullName evidence="6">Glucose 1-dehydrogenase</fullName>
        <ecNumber evidence="6">1.1.1.47</ecNumber>
    </submittedName>
</protein>
<evidence type="ECO:0000256" key="2">
    <source>
        <dbReference type="ARBA" id="ARBA00023002"/>
    </source>
</evidence>
<keyword evidence="5" id="KW-0753">Steroid metabolism</keyword>
<dbReference type="GO" id="GO:0008206">
    <property type="term" value="P:bile acid metabolic process"/>
    <property type="evidence" value="ECO:0007669"/>
    <property type="project" value="UniProtKB-ARBA"/>
</dbReference>
<dbReference type="PRINTS" id="PR00081">
    <property type="entry name" value="GDHRDH"/>
</dbReference>
<evidence type="ECO:0000313" key="6">
    <source>
        <dbReference type="EMBL" id="QDI90810.1"/>
    </source>
</evidence>
<dbReference type="RefSeq" id="WP_142088257.1">
    <property type="nucleotide sequence ID" value="NZ_CP035485.1"/>
</dbReference>
<name>A0A514LG32_9BACI</name>
<dbReference type="EC" id="1.1.1.47" evidence="6"/>
<sequence length="252" mass="26774">MTRLQDKVAIVTGAASGIGLANAKLFAEEGAKVVATDVQSSLLEEEAKKINEREGAATALSLDVTSEDHWKEVVQKTVETYGQIDVLVNNAGIHIPDKILEASLEDWHKVMNVNTTGIFLGMREVIPEMQKVGRGSIINIASLAALTATGAAGGNGTAYSASKGAVRSLTKHVAAHFAEENIRANCIFPGPIKTPIMGDRQATIAERNRDVVPLPPHYGEASDIAYAALYYASEESRFVTGDETVIDGGSII</sequence>
<dbReference type="FunFam" id="3.40.50.720:FF:000084">
    <property type="entry name" value="Short-chain dehydrogenase reductase"/>
    <property type="match status" value="1"/>
</dbReference>
<dbReference type="InterPro" id="IPR002347">
    <property type="entry name" value="SDR_fam"/>
</dbReference>
<dbReference type="Pfam" id="PF13561">
    <property type="entry name" value="adh_short_C2"/>
    <property type="match status" value="1"/>
</dbReference>
<comment type="similarity">
    <text evidence="1">Belongs to the short-chain dehydrogenases/reductases (SDR) family.</text>
</comment>
<keyword evidence="2 6" id="KW-0560">Oxidoreductase</keyword>
<dbReference type="Gene3D" id="3.40.50.720">
    <property type="entry name" value="NAD(P)-binding Rossmann-like Domain"/>
    <property type="match status" value="1"/>
</dbReference>
<keyword evidence="7" id="KW-1185">Reference proteome</keyword>
<evidence type="ECO:0000256" key="4">
    <source>
        <dbReference type="ARBA" id="ARBA00023098"/>
    </source>
</evidence>
<dbReference type="GO" id="GO:0047936">
    <property type="term" value="F:glucose 1-dehydrogenase [NAD(P)+] activity"/>
    <property type="evidence" value="ECO:0007669"/>
    <property type="project" value="UniProtKB-EC"/>
</dbReference>